<dbReference type="Proteomes" id="UP000311382">
    <property type="component" value="Unassembled WGS sequence"/>
</dbReference>
<dbReference type="Pfam" id="PF07690">
    <property type="entry name" value="MFS_1"/>
    <property type="match status" value="1"/>
</dbReference>
<name>A0A5C5FYS2_9BASI</name>
<keyword evidence="4 5" id="KW-0472">Membrane</keyword>
<evidence type="ECO:0000313" key="7">
    <source>
        <dbReference type="EMBL" id="TNY21990.1"/>
    </source>
</evidence>
<feature type="transmembrane region" description="Helical" evidence="5">
    <location>
        <begin position="438"/>
        <end position="456"/>
    </location>
</feature>
<comment type="caution">
    <text evidence="7">The sequence shown here is derived from an EMBL/GenBank/DDBJ whole genome shotgun (WGS) entry which is preliminary data.</text>
</comment>
<dbReference type="InterPro" id="IPR036259">
    <property type="entry name" value="MFS_trans_sf"/>
</dbReference>
<evidence type="ECO:0000259" key="6">
    <source>
        <dbReference type="PROSITE" id="PS50850"/>
    </source>
</evidence>
<evidence type="ECO:0000256" key="1">
    <source>
        <dbReference type="ARBA" id="ARBA00004141"/>
    </source>
</evidence>
<feature type="transmembrane region" description="Helical" evidence="5">
    <location>
        <begin position="328"/>
        <end position="352"/>
    </location>
</feature>
<dbReference type="STRING" id="5288.A0A5C5FYS2"/>
<dbReference type="PROSITE" id="PS50850">
    <property type="entry name" value="MFS"/>
    <property type="match status" value="1"/>
</dbReference>
<evidence type="ECO:0000256" key="3">
    <source>
        <dbReference type="ARBA" id="ARBA00022989"/>
    </source>
</evidence>
<dbReference type="PANTHER" id="PTHR23502:SF185">
    <property type="entry name" value="MAJOR FACILITATOR SUPERFAMILY (MFS) PROFILE DOMAIN-CONTAINING PROTEIN"/>
    <property type="match status" value="1"/>
</dbReference>
<evidence type="ECO:0000256" key="4">
    <source>
        <dbReference type="ARBA" id="ARBA00023136"/>
    </source>
</evidence>
<dbReference type="OrthoDB" id="5215911at2759"/>
<keyword evidence="8" id="KW-1185">Reference proteome</keyword>
<dbReference type="PANTHER" id="PTHR23502">
    <property type="entry name" value="MAJOR FACILITATOR SUPERFAMILY"/>
    <property type="match status" value="1"/>
</dbReference>
<accession>A0A5C5FYS2</accession>
<sequence>MPSSLLRDDRDPALPPNHPVNALSPLRKLLILMTLSYSGFLANFSVAIIQCGFGPLGKAFGVPPGDIPHTIGYNLLGLAVGPLLWNPLSKTIGRRPVYLLGSTLFLPCVIWMALSNSYACFSAARVVAGLCSSFSQTVPPATVADIYVKEVRGSKMSMFGTAVVVAPAVAPVFSGLIVNSLSWRILFWLVLALAGLQLVLFFFVVPETLWIPTPTVDEAPSPGTAVKGNSPTPSMLDTAKPIACEEEHLEMASVPGGQAAGAGHVGAAWMPWRRPVEFLRVCFSPVAMVRFIPTTLVSIYYGSIFAWSVGITIVMPQKFEEAPYNFELIPLGCAFLAFGIGGILGKWSGGIVGDKVVRHMHARAGTRQPEQRLWALLPILPFMVVGCAIVGVTLKQELHWIAYLIGGGLFFFCLSAATGILQTYVLECYLPRSMDTQAVFVFFKCIWGFVIPQFVTLWGEERGYLEEYIVQGVLSAGVGALLCVSLILKGRSLREWQGMPVSQ</sequence>
<comment type="subcellular location">
    <subcellularLocation>
        <location evidence="1">Membrane</location>
        <topology evidence="1">Multi-pass membrane protein</topology>
    </subcellularLocation>
</comment>
<dbReference type="GO" id="GO:0005886">
    <property type="term" value="C:plasma membrane"/>
    <property type="evidence" value="ECO:0007669"/>
    <property type="project" value="TreeGrafter"/>
</dbReference>
<feature type="transmembrane region" description="Helical" evidence="5">
    <location>
        <begin position="298"/>
        <end position="316"/>
    </location>
</feature>
<feature type="transmembrane region" description="Helical" evidence="5">
    <location>
        <begin position="159"/>
        <end position="179"/>
    </location>
</feature>
<organism evidence="7 8">
    <name type="scientific">Rhodotorula diobovata</name>
    <dbReference type="NCBI Taxonomy" id="5288"/>
    <lineage>
        <taxon>Eukaryota</taxon>
        <taxon>Fungi</taxon>
        <taxon>Dikarya</taxon>
        <taxon>Basidiomycota</taxon>
        <taxon>Pucciniomycotina</taxon>
        <taxon>Microbotryomycetes</taxon>
        <taxon>Sporidiobolales</taxon>
        <taxon>Sporidiobolaceae</taxon>
        <taxon>Rhodotorula</taxon>
    </lineage>
</organism>
<dbReference type="InterPro" id="IPR011701">
    <property type="entry name" value="MFS"/>
</dbReference>
<dbReference type="Gene3D" id="1.20.1250.20">
    <property type="entry name" value="MFS general substrate transporter like domains"/>
    <property type="match status" value="1"/>
</dbReference>
<feature type="transmembrane region" description="Helical" evidence="5">
    <location>
        <begin position="29"/>
        <end position="55"/>
    </location>
</feature>
<dbReference type="InterPro" id="IPR020846">
    <property type="entry name" value="MFS_dom"/>
</dbReference>
<proteinExistence type="predicted"/>
<feature type="transmembrane region" description="Helical" evidence="5">
    <location>
        <begin position="373"/>
        <end position="394"/>
    </location>
</feature>
<protein>
    <submittedName>
        <fullName evidence="7">Major facilitator superfamily domain-containing protein</fullName>
    </submittedName>
</protein>
<feature type="domain" description="Major facilitator superfamily (MFS) profile" evidence="6">
    <location>
        <begin position="31"/>
        <end position="503"/>
    </location>
</feature>
<keyword evidence="3 5" id="KW-1133">Transmembrane helix</keyword>
<reference evidence="7 8" key="1">
    <citation type="submission" date="2019-03" db="EMBL/GenBank/DDBJ databases">
        <title>Rhodosporidium diobovatum UCD-FST 08-225 genome sequencing, assembly, and annotation.</title>
        <authorList>
            <person name="Fakankun I.U."/>
            <person name="Fristensky B."/>
            <person name="Levin D.B."/>
        </authorList>
    </citation>
    <scope>NUCLEOTIDE SEQUENCE [LARGE SCALE GENOMIC DNA]</scope>
    <source>
        <strain evidence="7 8">UCD-FST 08-225</strain>
    </source>
</reference>
<dbReference type="SUPFAM" id="SSF103473">
    <property type="entry name" value="MFS general substrate transporter"/>
    <property type="match status" value="1"/>
</dbReference>
<keyword evidence="2 5" id="KW-0812">Transmembrane</keyword>
<gene>
    <name evidence="7" type="ORF">DMC30DRAFT_411185</name>
</gene>
<feature type="transmembrane region" description="Helical" evidence="5">
    <location>
        <begin position="97"/>
        <end position="114"/>
    </location>
</feature>
<feature type="transmembrane region" description="Helical" evidence="5">
    <location>
        <begin position="400"/>
        <end position="426"/>
    </location>
</feature>
<evidence type="ECO:0000256" key="5">
    <source>
        <dbReference type="SAM" id="Phobius"/>
    </source>
</evidence>
<dbReference type="GO" id="GO:0022857">
    <property type="term" value="F:transmembrane transporter activity"/>
    <property type="evidence" value="ECO:0007669"/>
    <property type="project" value="InterPro"/>
</dbReference>
<dbReference type="EMBL" id="SOZI01000033">
    <property type="protein sequence ID" value="TNY21990.1"/>
    <property type="molecule type" value="Genomic_DNA"/>
</dbReference>
<evidence type="ECO:0000256" key="2">
    <source>
        <dbReference type="ARBA" id="ARBA00022692"/>
    </source>
</evidence>
<feature type="transmembrane region" description="Helical" evidence="5">
    <location>
        <begin position="468"/>
        <end position="488"/>
    </location>
</feature>
<dbReference type="AlphaFoldDB" id="A0A5C5FYS2"/>
<evidence type="ECO:0000313" key="8">
    <source>
        <dbReference type="Proteomes" id="UP000311382"/>
    </source>
</evidence>
<feature type="transmembrane region" description="Helical" evidence="5">
    <location>
        <begin position="185"/>
        <end position="205"/>
    </location>
</feature>